<reference evidence="2 3" key="1">
    <citation type="submission" date="2016-01" db="EMBL/GenBank/DDBJ databases">
        <authorList>
            <person name="McClelland M."/>
            <person name="Jain A."/>
            <person name="Saraogi P."/>
            <person name="Mendelson R."/>
            <person name="Westerman R."/>
            <person name="SanMiguel P."/>
            <person name="Csonka L."/>
        </authorList>
    </citation>
    <scope>NUCLEOTIDE SEQUENCE [LARGE SCALE GENOMIC DNA]</scope>
    <source>
        <strain evidence="2 3">NCPPB 2472</strain>
    </source>
</reference>
<evidence type="ECO:0000256" key="1">
    <source>
        <dbReference type="SAM" id="Phobius"/>
    </source>
</evidence>
<evidence type="ECO:0000313" key="3">
    <source>
        <dbReference type="Proteomes" id="UP000063229"/>
    </source>
</evidence>
<keyword evidence="3" id="KW-1185">Reference proteome</keyword>
<dbReference type="Proteomes" id="UP000063229">
    <property type="component" value="Chromosome"/>
</dbReference>
<dbReference type="AlphaFoldDB" id="A0A0X1SXT5"/>
<keyword evidence="1" id="KW-0472">Membrane</keyword>
<keyword evidence="1" id="KW-1133">Transmembrane helix</keyword>
<feature type="transmembrane region" description="Helical" evidence="1">
    <location>
        <begin position="58"/>
        <end position="76"/>
    </location>
</feature>
<proteinExistence type="predicted"/>
<sequence length="82" mass="9689">MYLVELLISLSIFGFLEFLLYMSLRYKLRHRYRACFGLLLCILAIRVPWYFLLSPYEIDAAIAMPTLMLGGIWFIITMDKDT</sequence>
<protein>
    <submittedName>
        <fullName evidence="2">Uncharacterized protein</fullName>
    </submittedName>
</protein>
<dbReference type="KEGG" id="pagb:AWM79_04270"/>
<name>A0A0X1SXT5_PSEAA</name>
<evidence type="ECO:0000313" key="2">
    <source>
        <dbReference type="EMBL" id="AMB84568.1"/>
    </source>
</evidence>
<dbReference type="STRING" id="46677.AWM79_04270"/>
<keyword evidence="1" id="KW-0812">Transmembrane</keyword>
<dbReference type="EMBL" id="CP014135">
    <property type="protein sequence ID" value="AMB84568.1"/>
    <property type="molecule type" value="Genomic_DNA"/>
</dbReference>
<organism evidence="2 3">
    <name type="scientific">Pseudomonas agarici</name>
    <dbReference type="NCBI Taxonomy" id="46677"/>
    <lineage>
        <taxon>Bacteria</taxon>
        <taxon>Pseudomonadati</taxon>
        <taxon>Pseudomonadota</taxon>
        <taxon>Gammaproteobacteria</taxon>
        <taxon>Pseudomonadales</taxon>
        <taxon>Pseudomonadaceae</taxon>
        <taxon>Pseudomonas</taxon>
    </lineage>
</organism>
<feature type="transmembrane region" description="Helical" evidence="1">
    <location>
        <begin position="6"/>
        <end position="22"/>
    </location>
</feature>
<feature type="transmembrane region" description="Helical" evidence="1">
    <location>
        <begin position="34"/>
        <end position="52"/>
    </location>
</feature>
<accession>A0A0X1SXT5</accession>
<gene>
    <name evidence="2" type="ORF">AWM79_04270</name>
</gene>